<dbReference type="Proteomes" id="UP000784435">
    <property type="component" value="Unassembled WGS sequence"/>
</dbReference>
<evidence type="ECO:0000313" key="4">
    <source>
        <dbReference type="Proteomes" id="UP000784435"/>
    </source>
</evidence>
<feature type="region of interest" description="Disordered" evidence="1">
    <location>
        <begin position="284"/>
        <end position="406"/>
    </location>
</feature>
<accession>A0A921MCE5</accession>
<organism evidence="3 4">
    <name type="scientific">Brevibacterium senegalense</name>
    <dbReference type="NCBI Taxonomy" id="1033736"/>
    <lineage>
        <taxon>Bacteria</taxon>
        <taxon>Bacillati</taxon>
        <taxon>Actinomycetota</taxon>
        <taxon>Actinomycetes</taxon>
        <taxon>Micrococcales</taxon>
        <taxon>Brevibacteriaceae</taxon>
        <taxon>Brevibacterium</taxon>
    </lineage>
</organism>
<feature type="compositionally biased region" description="Acidic residues" evidence="1">
    <location>
        <begin position="385"/>
        <end position="406"/>
    </location>
</feature>
<sequence length="406" mass="42983">MNTTGPLEILVMIVLLLVVVGCAIVCVVAVRWLRRIALQVEEDQITRRERDAAADEREAAVDAREAAAHERDAARRQAEHDAVLDLRQIQRRVALLEEELATVRVESAKAQTATAKAQAEAAQAQTEAAKAQAVSAEAQAAAARAQQEAVQGGARRATAPAVPDRGDSDEGGSLPAIEDADLVRDVLRRFVGDGLDERRDDGLGGVDDLSSGDLAAILRRLGLPTMWGDGNAADDVSVKGIDPRLLRRLHDLIPPEVMRRLTSGRGPGDIESIGDWIRSQIEKSMDEGHDSAAGGGSGRGGAGRGSSGRRPAGFQRDDSSVDRSDAVNDSEVESGDLSDVLPDALTDSGDVPEADSVTASPGGLDVSALIEEALRDRARRRSEETPDTDSDGEPGDNDTPPEPDED</sequence>
<protein>
    <submittedName>
        <fullName evidence="3">Uncharacterized protein</fullName>
    </submittedName>
</protein>
<feature type="region of interest" description="Disordered" evidence="1">
    <location>
        <begin position="47"/>
        <end position="77"/>
    </location>
</feature>
<reference evidence="3" key="1">
    <citation type="journal article" date="2021" name="PeerJ">
        <title>Extensive microbial diversity within the chicken gut microbiome revealed by metagenomics and culture.</title>
        <authorList>
            <person name="Gilroy R."/>
            <person name="Ravi A."/>
            <person name="Getino M."/>
            <person name="Pursley I."/>
            <person name="Horton D.L."/>
            <person name="Alikhan N.F."/>
            <person name="Baker D."/>
            <person name="Gharbi K."/>
            <person name="Hall N."/>
            <person name="Watson M."/>
            <person name="Adriaenssens E.M."/>
            <person name="Foster-Nyarko E."/>
            <person name="Jarju S."/>
            <person name="Secka A."/>
            <person name="Antonio M."/>
            <person name="Oren A."/>
            <person name="Chaudhuri R.R."/>
            <person name="La Ragione R."/>
            <person name="Hildebrand F."/>
            <person name="Pallen M.J."/>
        </authorList>
    </citation>
    <scope>NUCLEOTIDE SEQUENCE</scope>
    <source>
        <strain evidence="3">ChiGjej5B5-7349</strain>
    </source>
</reference>
<dbReference type="AlphaFoldDB" id="A0A921MCE5"/>
<reference evidence="3" key="2">
    <citation type="submission" date="2021-09" db="EMBL/GenBank/DDBJ databases">
        <authorList>
            <person name="Gilroy R."/>
        </authorList>
    </citation>
    <scope>NUCLEOTIDE SEQUENCE</scope>
    <source>
        <strain evidence="3">ChiGjej5B5-7349</strain>
    </source>
</reference>
<feature type="compositionally biased region" description="Basic and acidic residues" evidence="1">
    <location>
        <begin position="315"/>
        <end position="326"/>
    </location>
</feature>
<feature type="region of interest" description="Disordered" evidence="1">
    <location>
        <begin position="145"/>
        <end position="175"/>
    </location>
</feature>
<name>A0A921MCE5_9MICO</name>
<evidence type="ECO:0000256" key="2">
    <source>
        <dbReference type="SAM" id="Phobius"/>
    </source>
</evidence>
<dbReference type="EMBL" id="DYUK01000014">
    <property type="protein sequence ID" value="HJG78849.1"/>
    <property type="molecule type" value="Genomic_DNA"/>
</dbReference>
<feature type="compositionally biased region" description="Basic and acidic residues" evidence="1">
    <location>
        <begin position="372"/>
        <end position="384"/>
    </location>
</feature>
<feature type="compositionally biased region" description="Gly residues" evidence="1">
    <location>
        <begin position="293"/>
        <end position="306"/>
    </location>
</feature>
<gene>
    <name evidence="3" type="ORF">K8V08_00365</name>
</gene>
<evidence type="ECO:0000313" key="3">
    <source>
        <dbReference type="EMBL" id="HJG78849.1"/>
    </source>
</evidence>
<keyword evidence="2" id="KW-1133">Transmembrane helix</keyword>
<evidence type="ECO:0000256" key="1">
    <source>
        <dbReference type="SAM" id="MobiDB-lite"/>
    </source>
</evidence>
<keyword evidence="2" id="KW-0472">Membrane</keyword>
<keyword evidence="2" id="KW-0812">Transmembrane</keyword>
<feature type="compositionally biased region" description="Low complexity" evidence="1">
    <location>
        <begin position="145"/>
        <end position="157"/>
    </location>
</feature>
<comment type="caution">
    <text evidence="3">The sequence shown here is derived from an EMBL/GenBank/DDBJ whole genome shotgun (WGS) entry which is preliminary data.</text>
</comment>
<proteinExistence type="predicted"/>
<feature type="transmembrane region" description="Helical" evidence="2">
    <location>
        <begin position="6"/>
        <end position="30"/>
    </location>
</feature>